<keyword evidence="4" id="KW-0560">Oxidoreductase</keyword>
<feature type="domain" description="FAD/NAD(P)-binding" evidence="5">
    <location>
        <begin position="7"/>
        <end position="305"/>
    </location>
</feature>
<dbReference type="InterPro" id="IPR036188">
    <property type="entry name" value="FAD/NAD-bd_sf"/>
</dbReference>
<keyword evidence="8" id="KW-1185">Reference proteome</keyword>
<keyword evidence="3" id="KW-0274">FAD</keyword>
<dbReference type="GO" id="GO:0016651">
    <property type="term" value="F:oxidoreductase activity, acting on NAD(P)H"/>
    <property type="evidence" value="ECO:0007669"/>
    <property type="project" value="TreeGrafter"/>
</dbReference>
<dbReference type="GO" id="GO:0051213">
    <property type="term" value="F:dioxygenase activity"/>
    <property type="evidence" value="ECO:0007669"/>
    <property type="project" value="UniProtKB-KW"/>
</dbReference>
<comment type="cofactor">
    <cofactor evidence="1">
        <name>FAD</name>
        <dbReference type="ChEBI" id="CHEBI:57692"/>
    </cofactor>
</comment>
<proteinExistence type="predicted"/>
<keyword evidence="7" id="KW-0223">Dioxygenase</keyword>
<evidence type="ECO:0000256" key="3">
    <source>
        <dbReference type="ARBA" id="ARBA00022827"/>
    </source>
</evidence>
<dbReference type="SUPFAM" id="SSF51905">
    <property type="entry name" value="FAD/NAD(P)-binding domain"/>
    <property type="match status" value="2"/>
</dbReference>
<dbReference type="EMBL" id="FOND01000009">
    <property type="protein sequence ID" value="SFF14680.1"/>
    <property type="molecule type" value="Genomic_DNA"/>
</dbReference>
<dbReference type="STRING" id="1798228.SAMN05216574_109106"/>
<keyword evidence="2" id="KW-0285">Flavoprotein</keyword>
<sequence length="409" mass="43447">MSGSEPFVIVGGGLAGAKAAETLRAEGFDGHVVLVAAEAENPYERPPLSKGYLLGAEDRDEARVHDSGWYEAHDVDLRTGVRATRLDAAGHRLELEAGQGLSYAKLLLATGSSARRLPVPGADLEGVGYLRTLADADRLLADLSGGGRQVVVVGAGWIGLEVAAAARHHGNAVTVVEPQPTPLHAVLGPEMGAVFARLHRDRGVDLFTDTTVREFRGTGGRVTNVVTDRHAGLPADVVVVGIGAVPNVELAAAAGLEVDNGVVTDHALRTSAPDVFSAGDVASAFHRRYGRYVRVEHWANALHQGPAAARSMLGQAVDYDRVPYFFTDQYDLGMEYSGVGGPGDEVVCRGNVEGREFIAFWLQDGRITAGMNVNVWDVTEPIQQLIRARRHVPVAALTDPDTPLDRLAA</sequence>
<dbReference type="Gene3D" id="3.30.390.30">
    <property type="match status" value="1"/>
</dbReference>
<dbReference type="AlphaFoldDB" id="A0A1I2GCF3"/>
<dbReference type="InterPro" id="IPR023753">
    <property type="entry name" value="FAD/NAD-binding_dom"/>
</dbReference>
<evidence type="ECO:0000256" key="4">
    <source>
        <dbReference type="ARBA" id="ARBA00023002"/>
    </source>
</evidence>
<dbReference type="SUPFAM" id="SSF55424">
    <property type="entry name" value="FAD/NAD-linked reductases, dimerisation (C-terminal) domain"/>
    <property type="match status" value="1"/>
</dbReference>
<reference evidence="8" key="1">
    <citation type="submission" date="2016-10" db="EMBL/GenBank/DDBJ databases">
        <authorList>
            <person name="Varghese N."/>
            <person name="Submissions S."/>
        </authorList>
    </citation>
    <scope>NUCLEOTIDE SEQUENCE [LARGE SCALE GENOMIC DNA]</scope>
    <source>
        <strain evidence="8">DSM 46838</strain>
    </source>
</reference>
<dbReference type="GO" id="GO:0005737">
    <property type="term" value="C:cytoplasm"/>
    <property type="evidence" value="ECO:0007669"/>
    <property type="project" value="TreeGrafter"/>
</dbReference>
<dbReference type="InterPro" id="IPR050446">
    <property type="entry name" value="FAD-oxidoreductase/Apoptosis"/>
</dbReference>
<dbReference type="RefSeq" id="WP_092199473.1">
    <property type="nucleotide sequence ID" value="NZ_FOND01000009.1"/>
</dbReference>
<dbReference type="PRINTS" id="PR00411">
    <property type="entry name" value="PNDRDTASEI"/>
</dbReference>
<gene>
    <name evidence="7" type="ORF">SAMN05216574_109106</name>
</gene>
<dbReference type="Pfam" id="PF07992">
    <property type="entry name" value="Pyr_redox_2"/>
    <property type="match status" value="1"/>
</dbReference>
<evidence type="ECO:0000313" key="7">
    <source>
        <dbReference type="EMBL" id="SFF14680.1"/>
    </source>
</evidence>
<dbReference type="Proteomes" id="UP000198589">
    <property type="component" value="Unassembled WGS sequence"/>
</dbReference>
<dbReference type="InterPro" id="IPR016156">
    <property type="entry name" value="FAD/NAD-linked_Rdtase_dimer_sf"/>
</dbReference>
<dbReference type="OrthoDB" id="4213189at2"/>
<evidence type="ECO:0000259" key="6">
    <source>
        <dbReference type="Pfam" id="PF14759"/>
    </source>
</evidence>
<evidence type="ECO:0000259" key="5">
    <source>
        <dbReference type="Pfam" id="PF07992"/>
    </source>
</evidence>
<dbReference type="PANTHER" id="PTHR43557">
    <property type="entry name" value="APOPTOSIS-INDUCING FACTOR 1"/>
    <property type="match status" value="1"/>
</dbReference>
<organism evidence="7 8">
    <name type="scientific">Blastococcus tunisiensis</name>
    <dbReference type="NCBI Taxonomy" id="1798228"/>
    <lineage>
        <taxon>Bacteria</taxon>
        <taxon>Bacillati</taxon>
        <taxon>Actinomycetota</taxon>
        <taxon>Actinomycetes</taxon>
        <taxon>Geodermatophilales</taxon>
        <taxon>Geodermatophilaceae</taxon>
        <taxon>Blastococcus</taxon>
    </lineage>
</organism>
<accession>A0A1I2GCF3</accession>
<feature type="domain" description="Reductase C-terminal" evidence="6">
    <location>
        <begin position="324"/>
        <end position="407"/>
    </location>
</feature>
<dbReference type="PANTHER" id="PTHR43557:SF2">
    <property type="entry name" value="RIESKE DOMAIN-CONTAINING PROTEIN-RELATED"/>
    <property type="match status" value="1"/>
</dbReference>
<dbReference type="InterPro" id="IPR028202">
    <property type="entry name" value="Reductase_C"/>
</dbReference>
<evidence type="ECO:0000256" key="2">
    <source>
        <dbReference type="ARBA" id="ARBA00022630"/>
    </source>
</evidence>
<dbReference type="Pfam" id="PF14759">
    <property type="entry name" value="Reductase_C"/>
    <property type="match status" value="1"/>
</dbReference>
<evidence type="ECO:0000256" key="1">
    <source>
        <dbReference type="ARBA" id="ARBA00001974"/>
    </source>
</evidence>
<protein>
    <submittedName>
        <fullName evidence="7">3-phenylpropionate/trans-cinnamate dioxygenase ferredoxin reductase subunit</fullName>
    </submittedName>
</protein>
<dbReference type="PRINTS" id="PR00368">
    <property type="entry name" value="FADPNR"/>
</dbReference>
<name>A0A1I2GCF3_9ACTN</name>
<dbReference type="Gene3D" id="3.50.50.60">
    <property type="entry name" value="FAD/NAD(P)-binding domain"/>
    <property type="match status" value="2"/>
</dbReference>
<evidence type="ECO:0000313" key="8">
    <source>
        <dbReference type="Proteomes" id="UP000198589"/>
    </source>
</evidence>